<name>A0ABT6CCV0_9MICO</name>
<evidence type="ECO:0000313" key="2">
    <source>
        <dbReference type="Proteomes" id="UP001528912"/>
    </source>
</evidence>
<sequence>MAKVKQFIPWVVLAFLVYAVVTSPNKSADLVRNIWEILSDGVSNIAQFFDNILNG</sequence>
<organism evidence="1 2">
    <name type="scientific">Luteipulveratus flavus</name>
    <dbReference type="NCBI Taxonomy" id="3031728"/>
    <lineage>
        <taxon>Bacteria</taxon>
        <taxon>Bacillati</taxon>
        <taxon>Actinomycetota</taxon>
        <taxon>Actinomycetes</taxon>
        <taxon>Micrococcales</taxon>
        <taxon>Dermacoccaceae</taxon>
        <taxon>Luteipulveratus</taxon>
    </lineage>
</organism>
<proteinExistence type="predicted"/>
<dbReference type="Proteomes" id="UP001528912">
    <property type="component" value="Unassembled WGS sequence"/>
</dbReference>
<dbReference type="EMBL" id="JAROAV010000053">
    <property type="protein sequence ID" value="MDF8266338.1"/>
    <property type="molecule type" value="Genomic_DNA"/>
</dbReference>
<accession>A0ABT6CCV0</accession>
<reference evidence="1 2" key="1">
    <citation type="submission" date="2023-03" db="EMBL/GenBank/DDBJ databases">
        <title>YIM 133296 draft genome.</title>
        <authorList>
            <person name="Xiong L."/>
        </authorList>
    </citation>
    <scope>NUCLEOTIDE SEQUENCE [LARGE SCALE GENOMIC DNA]</scope>
    <source>
        <strain evidence="1 2">YIM 133296</strain>
    </source>
</reference>
<dbReference type="RefSeq" id="WP_275238140.1">
    <property type="nucleotide sequence ID" value="NZ_JARFJC010000022.1"/>
</dbReference>
<gene>
    <name evidence="1" type="ORF">P4R38_18975</name>
</gene>
<keyword evidence="2" id="KW-1185">Reference proteome</keyword>
<comment type="caution">
    <text evidence="1">The sequence shown here is derived from an EMBL/GenBank/DDBJ whole genome shotgun (WGS) entry which is preliminary data.</text>
</comment>
<protein>
    <submittedName>
        <fullName evidence="1">Uncharacterized protein</fullName>
    </submittedName>
</protein>
<evidence type="ECO:0000313" key="1">
    <source>
        <dbReference type="EMBL" id="MDF8266338.1"/>
    </source>
</evidence>